<feature type="binding site" evidence="9">
    <location>
        <position position="96"/>
    </location>
    <ligand>
        <name>L-glutamine</name>
        <dbReference type="ChEBI" id="CHEBI:58359"/>
    </ligand>
</feature>
<evidence type="ECO:0000256" key="8">
    <source>
        <dbReference type="PIRSR" id="PIRSR001589-1"/>
    </source>
</evidence>
<comment type="similarity">
    <text evidence="2">Belongs to the asparagine synthetase family.</text>
</comment>
<dbReference type="CDD" id="cd01991">
    <property type="entry name" value="Asn_synthase_B_C"/>
    <property type="match status" value="1"/>
</dbReference>
<dbReference type="InterPro" id="IPR051786">
    <property type="entry name" value="ASN_synthetase/amidase"/>
</dbReference>
<dbReference type="SUPFAM" id="SSF52402">
    <property type="entry name" value="Adenine nucleotide alpha hydrolases-like"/>
    <property type="match status" value="1"/>
</dbReference>
<evidence type="ECO:0000256" key="6">
    <source>
        <dbReference type="ARBA" id="ARBA00022962"/>
    </source>
</evidence>
<evidence type="ECO:0000256" key="3">
    <source>
        <dbReference type="ARBA" id="ARBA00012737"/>
    </source>
</evidence>
<dbReference type="Gene3D" id="3.60.20.10">
    <property type="entry name" value="Glutamine Phosphoribosylpyrophosphate, subunit 1, domain 1"/>
    <property type="match status" value="1"/>
</dbReference>
<name>A0A846QVT1_9BACT</name>
<dbReference type="AlphaFoldDB" id="A0A846QVT1"/>
<dbReference type="Proteomes" id="UP000580856">
    <property type="component" value="Unassembled WGS sequence"/>
</dbReference>
<dbReference type="EMBL" id="JAATJA010000004">
    <property type="protein sequence ID" value="NJB69224.1"/>
    <property type="molecule type" value="Genomic_DNA"/>
</dbReference>
<dbReference type="PROSITE" id="PS51278">
    <property type="entry name" value="GATASE_TYPE_2"/>
    <property type="match status" value="1"/>
</dbReference>
<dbReference type="GO" id="GO:0005524">
    <property type="term" value="F:ATP binding"/>
    <property type="evidence" value="ECO:0007669"/>
    <property type="project" value="UniProtKB-KW"/>
</dbReference>
<keyword evidence="4 9" id="KW-0547">Nucleotide-binding</keyword>
<dbReference type="Pfam" id="PF13522">
    <property type="entry name" value="GATase_6"/>
    <property type="match status" value="1"/>
</dbReference>
<comment type="catalytic activity">
    <reaction evidence="7">
        <text>L-aspartate + L-glutamine + ATP + H2O = L-asparagine + L-glutamate + AMP + diphosphate + H(+)</text>
        <dbReference type="Rhea" id="RHEA:12228"/>
        <dbReference type="ChEBI" id="CHEBI:15377"/>
        <dbReference type="ChEBI" id="CHEBI:15378"/>
        <dbReference type="ChEBI" id="CHEBI:29985"/>
        <dbReference type="ChEBI" id="CHEBI:29991"/>
        <dbReference type="ChEBI" id="CHEBI:30616"/>
        <dbReference type="ChEBI" id="CHEBI:33019"/>
        <dbReference type="ChEBI" id="CHEBI:58048"/>
        <dbReference type="ChEBI" id="CHEBI:58359"/>
        <dbReference type="ChEBI" id="CHEBI:456215"/>
        <dbReference type="EC" id="6.3.5.4"/>
    </reaction>
</comment>
<keyword evidence="12" id="KW-1185">Reference proteome</keyword>
<keyword evidence="6 8" id="KW-0315">Glutamine amidotransferase</keyword>
<keyword evidence="5 9" id="KW-0067">ATP-binding</keyword>
<protein>
    <recommendedName>
        <fullName evidence="3">asparagine synthase (glutamine-hydrolyzing)</fullName>
        <ecNumber evidence="3">6.3.5.4</ecNumber>
    </recommendedName>
</protein>
<dbReference type="GO" id="GO:0005829">
    <property type="term" value="C:cytosol"/>
    <property type="evidence" value="ECO:0007669"/>
    <property type="project" value="TreeGrafter"/>
</dbReference>
<dbReference type="PANTHER" id="PTHR43284:SF1">
    <property type="entry name" value="ASPARAGINE SYNTHETASE"/>
    <property type="match status" value="1"/>
</dbReference>
<comment type="caution">
    <text evidence="11">The sequence shown here is derived from an EMBL/GenBank/DDBJ whole genome shotgun (WGS) entry which is preliminary data.</text>
</comment>
<dbReference type="InterPro" id="IPR029055">
    <property type="entry name" value="Ntn_hydrolases_N"/>
</dbReference>
<dbReference type="PANTHER" id="PTHR43284">
    <property type="entry name" value="ASPARAGINE SYNTHETASE (GLUTAMINE-HYDROLYZING)"/>
    <property type="match status" value="1"/>
</dbReference>
<accession>A0A846QVT1</accession>
<dbReference type="Gene3D" id="3.40.50.620">
    <property type="entry name" value="HUPs"/>
    <property type="match status" value="1"/>
</dbReference>
<dbReference type="PIRSF" id="PIRSF001589">
    <property type="entry name" value="Asn_synthetase_glu-h"/>
    <property type="match status" value="1"/>
</dbReference>
<dbReference type="SUPFAM" id="SSF56235">
    <property type="entry name" value="N-terminal nucleophile aminohydrolases (Ntn hydrolases)"/>
    <property type="match status" value="1"/>
</dbReference>
<dbReference type="GO" id="GO:0004066">
    <property type="term" value="F:asparagine synthase (glutamine-hydrolyzing) activity"/>
    <property type="evidence" value="ECO:0007669"/>
    <property type="project" value="UniProtKB-EC"/>
</dbReference>
<evidence type="ECO:0000256" key="7">
    <source>
        <dbReference type="ARBA" id="ARBA00048741"/>
    </source>
</evidence>
<evidence type="ECO:0000313" key="11">
    <source>
        <dbReference type="EMBL" id="NJB69224.1"/>
    </source>
</evidence>
<dbReference type="InterPro" id="IPR006426">
    <property type="entry name" value="Asn_synth_AEB"/>
</dbReference>
<dbReference type="InterPro" id="IPR033738">
    <property type="entry name" value="AsnB_N"/>
</dbReference>
<dbReference type="InterPro" id="IPR001962">
    <property type="entry name" value="Asn_synthase"/>
</dbReference>
<gene>
    <name evidence="11" type="ORF">GGQ74_002921</name>
</gene>
<dbReference type="Pfam" id="PF00733">
    <property type="entry name" value="Asn_synthase"/>
    <property type="match status" value="1"/>
</dbReference>
<evidence type="ECO:0000256" key="9">
    <source>
        <dbReference type="PIRSR" id="PIRSR001589-2"/>
    </source>
</evidence>
<dbReference type="InterPro" id="IPR014729">
    <property type="entry name" value="Rossmann-like_a/b/a_fold"/>
</dbReference>
<dbReference type="RefSeq" id="WP_167942313.1">
    <property type="nucleotide sequence ID" value="NZ_JAATJA010000004.1"/>
</dbReference>
<reference evidence="11 12" key="1">
    <citation type="submission" date="2020-03" db="EMBL/GenBank/DDBJ databases">
        <title>Genomic Encyclopedia of Type Strains, Phase IV (KMG-IV): sequencing the most valuable type-strain genomes for metagenomic binning, comparative biology and taxonomic classification.</title>
        <authorList>
            <person name="Goeker M."/>
        </authorList>
    </citation>
    <scope>NUCLEOTIDE SEQUENCE [LARGE SCALE GENOMIC DNA]</scope>
    <source>
        <strain evidence="11 12">DSM 24233</strain>
    </source>
</reference>
<organism evidence="11 12">
    <name type="scientific">Desulfobaculum xiamenense</name>
    <dbReference type="NCBI Taxonomy" id="995050"/>
    <lineage>
        <taxon>Bacteria</taxon>
        <taxon>Pseudomonadati</taxon>
        <taxon>Thermodesulfobacteriota</taxon>
        <taxon>Desulfovibrionia</taxon>
        <taxon>Desulfovibrionales</taxon>
        <taxon>Desulfovibrionaceae</taxon>
        <taxon>Desulfobaculum</taxon>
    </lineage>
</organism>
<feature type="active site" description="For GATase activity" evidence="8">
    <location>
        <position position="2"/>
    </location>
</feature>
<evidence type="ECO:0000313" key="12">
    <source>
        <dbReference type="Proteomes" id="UP000580856"/>
    </source>
</evidence>
<keyword evidence="11" id="KW-0436">Ligase</keyword>
<dbReference type="NCBIfam" id="TIGR01536">
    <property type="entry name" value="asn_synth_AEB"/>
    <property type="match status" value="1"/>
</dbReference>
<keyword evidence="8" id="KW-0061">Asparagine biosynthesis</keyword>
<dbReference type="CDD" id="cd00712">
    <property type="entry name" value="AsnB"/>
    <property type="match status" value="1"/>
</dbReference>
<sequence length="601" mass="66062">MCGIAGYVGGSGIPRERMLAALATLTHRGPDAQGLWTAHEVGLGHRRLAVIDLSDAGVQPMRLGHLTIVFNGEIYNYIELRHELRELGHTFRTGTDTEVLLAAYAQWGRDCLPRLNGMWAFALWDESERQLICARDRIGVKPLVYARRGDTLVFASEAKAILAMLDAPVAVNTAEVAAWLASGYSHSDDTWFDGIRKLPPGHWLAATPGPDGLRVDIRRWWHIPEETSAHATPQELRALLADAVCLRLRSDVPLGFHLSGGTDSSGVVALAACAGHAPHTFSGHFPDAPELDERPHVQAMRERLGLAHRETLITPEAWRRSLGELIRVMDHPEAGPGAVNQYLLNALMRENGVVVSLGGQGGDELFGGYWHHVPSHLRSLATRGMRGRLVRELAGLATSGTFLREALGAALRRLRGQHASHGLLAHDVAPATNSAHGWTRPEMGMAKRLRDDVLHYLPALLHVEDRTSMAWSIESRLPLLDYRLVEYVLARDSLDHIRGPRLKVVLRETLAPLLPPTITARCDKRGFNAPLGAWFAGPLADWTRRTLLGPDAIATGTLLDASVVAHALDTHAPPRRDNADAIWKALAIEAWLTAYRHRLLL</sequence>
<dbReference type="EC" id="6.3.5.4" evidence="3"/>
<evidence type="ECO:0000256" key="4">
    <source>
        <dbReference type="ARBA" id="ARBA00022741"/>
    </source>
</evidence>
<dbReference type="InterPro" id="IPR017932">
    <property type="entry name" value="GATase_2_dom"/>
</dbReference>
<proteinExistence type="inferred from homology"/>
<evidence type="ECO:0000256" key="2">
    <source>
        <dbReference type="ARBA" id="ARBA00005752"/>
    </source>
</evidence>
<keyword evidence="8" id="KW-0028">Amino-acid biosynthesis</keyword>
<evidence type="ECO:0000256" key="5">
    <source>
        <dbReference type="ARBA" id="ARBA00022840"/>
    </source>
</evidence>
<evidence type="ECO:0000256" key="1">
    <source>
        <dbReference type="ARBA" id="ARBA00005187"/>
    </source>
</evidence>
<feature type="domain" description="Glutamine amidotransferase type-2" evidence="10">
    <location>
        <begin position="2"/>
        <end position="209"/>
    </location>
</feature>
<dbReference type="GO" id="GO:0006529">
    <property type="term" value="P:asparagine biosynthetic process"/>
    <property type="evidence" value="ECO:0007669"/>
    <property type="project" value="UniProtKB-KW"/>
</dbReference>
<evidence type="ECO:0000259" key="10">
    <source>
        <dbReference type="PROSITE" id="PS51278"/>
    </source>
</evidence>
<comment type="pathway">
    <text evidence="1">Amino-acid biosynthesis; L-asparagine biosynthesis; L-asparagine from L-aspartate (L-Gln route): step 1/1.</text>
</comment>